<name>A0A3P7FW88_WUCBA</name>
<dbReference type="OrthoDB" id="9987665at2759"/>
<dbReference type="GO" id="GO:0000472">
    <property type="term" value="P:endonucleolytic cleavage to generate mature 5'-end of SSU-rRNA from (SSU-rRNA, 5.8S rRNA, LSU-rRNA)"/>
    <property type="evidence" value="ECO:0007669"/>
    <property type="project" value="TreeGrafter"/>
</dbReference>
<dbReference type="PANTHER" id="PTHR13102">
    <property type="entry name" value="NUCLEOLAR PROTEIN 9"/>
    <property type="match status" value="1"/>
</dbReference>
<dbReference type="InterPro" id="IPR040000">
    <property type="entry name" value="NOP9"/>
</dbReference>
<dbReference type="PANTHER" id="PTHR13102:SF0">
    <property type="entry name" value="NUCLEOLAR PROTEIN 9"/>
    <property type="match status" value="1"/>
</dbReference>
<gene>
    <name evidence="1" type="ORF">WBA_LOCUS8028</name>
</gene>
<dbReference type="AlphaFoldDB" id="A0A3P7FW88"/>
<organism evidence="1 2">
    <name type="scientific">Wuchereria bancrofti</name>
    <dbReference type="NCBI Taxonomy" id="6293"/>
    <lineage>
        <taxon>Eukaryota</taxon>
        <taxon>Metazoa</taxon>
        <taxon>Ecdysozoa</taxon>
        <taxon>Nematoda</taxon>
        <taxon>Chromadorea</taxon>
        <taxon>Rhabditida</taxon>
        <taxon>Spirurina</taxon>
        <taxon>Spiruromorpha</taxon>
        <taxon>Filarioidea</taxon>
        <taxon>Onchocercidae</taxon>
        <taxon>Wuchereria</taxon>
    </lineage>
</organism>
<proteinExistence type="predicted"/>
<dbReference type="GO" id="GO:0000056">
    <property type="term" value="P:ribosomal small subunit export from nucleus"/>
    <property type="evidence" value="ECO:0007669"/>
    <property type="project" value="TreeGrafter"/>
</dbReference>
<dbReference type="GO" id="GO:0003723">
    <property type="term" value="F:RNA binding"/>
    <property type="evidence" value="ECO:0007669"/>
    <property type="project" value="InterPro"/>
</dbReference>
<dbReference type="GO" id="GO:0030686">
    <property type="term" value="C:90S preribosome"/>
    <property type="evidence" value="ECO:0007669"/>
    <property type="project" value="TreeGrafter"/>
</dbReference>
<reference evidence="1 2" key="1">
    <citation type="submission" date="2018-11" db="EMBL/GenBank/DDBJ databases">
        <authorList>
            <consortium name="Pathogen Informatics"/>
        </authorList>
    </citation>
    <scope>NUCLEOTIDE SEQUENCE [LARGE SCALE GENOMIC DNA]</scope>
</reference>
<dbReference type="Proteomes" id="UP000270924">
    <property type="component" value="Unassembled WGS sequence"/>
</dbReference>
<evidence type="ECO:0000313" key="2">
    <source>
        <dbReference type="Proteomes" id="UP000270924"/>
    </source>
</evidence>
<evidence type="ECO:0000313" key="1">
    <source>
        <dbReference type="EMBL" id="VDM14642.1"/>
    </source>
</evidence>
<dbReference type="GO" id="GO:0000480">
    <property type="term" value="P:endonucleolytic cleavage in 5'-ETS of tricistronic rRNA transcript (SSU-rRNA, 5.8S rRNA, LSU-rRNA)"/>
    <property type="evidence" value="ECO:0007669"/>
    <property type="project" value="TreeGrafter"/>
</dbReference>
<keyword evidence="2" id="KW-1185">Reference proteome</keyword>
<dbReference type="GO" id="GO:0000447">
    <property type="term" value="P:endonucleolytic cleavage in ITS1 to separate SSU-rRNA from 5.8S rRNA and LSU-rRNA from tricistronic rRNA transcript (SSU-rRNA, 5.8S rRNA, LSU-rRNA)"/>
    <property type="evidence" value="ECO:0007669"/>
    <property type="project" value="TreeGrafter"/>
</dbReference>
<protein>
    <submittedName>
        <fullName evidence="1">Uncharacterized protein</fullName>
    </submittedName>
</protein>
<accession>A0A3P7FW88</accession>
<dbReference type="GO" id="GO:0030688">
    <property type="term" value="C:preribosome, small subunit precursor"/>
    <property type="evidence" value="ECO:0007669"/>
    <property type="project" value="TreeGrafter"/>
</dbReference>
<dbReference type="EMBL" id="UYWW01006269">
    <property type="protein sequence ID" value="VDM14642.1"/>
    <property type="molecule type" value="Genomic_DNA"/>
</dbReference>
<dbReference type="InParanoid" id="A0A3P7FW88"/>
<dbReference type="GO" id="GO:0005730">
    <property type="term" value="C:nucleolus"/>
    <property type="evidence" value="ECO:0007669"/>
    <property type="project" value="TreeGrafter"/>
</dbReference>
<dbReference type="Gene3D" id="1.25.10.10">
    <property type="entry name" value="Leucine-rich Repeat Variant"/>
    <property type="match status" value="1"/>
</dbReference>
<feature type="non-terminal residue" evidence="1">
    <location>
        <position position="350"/>
    </location>
</feature>
<sequence length="350" mass="40686">MTRKRKSVSVVENCYWGCGPNAPIKAVDSNWSSEFMENFNQRYGHIDYVEKWKKENLDQRFSTAETDYREEHELAVDTKNFEHNMEYPSELVEYMKQVACIIRDDPSLSGDLQRKCLEECQGSEISLCRYSMPCFLIDEIFNGSRDAARQWMFKIMQLGKDTSLKLLYMPWSCRTLETLLSSLSNALDTQIIDHWVDLVVENWIQLISDRSAVHFIRTLTYHLVGLKRKRSQKTSLTKDVLSKKVQISQETFGRIANVALDYASVNAMLEKESVSLVLQDVVECESVSQTSYLRRFIEAACRHPDSVLKQWKGKQASHLWDIIVQKADEDLRQSLYHSVLEGRLFDLSLH</sequence>
<dbReference type="InterPro" id="IPR011989">
    <property type="entry name" value="ARM-like"/>
</dbReference>